<evidence type="ECO:0000256" key="5">
    <source>
        <dbReference type="PROSITE-ProRule" id="PRU10141"/>
    </source>
</evidence>
<dbReference type="EMBL" id="BQXS01012457">
    <property type="protein sequence ID" value="GKT23329.1"/>
    <property type="molecule type" value="Genomic_DNA"/>
</dbReference>
<evidence type="ECO:0000256" key="2">
    <source>
        <dbReference type="ARBA" id="ARBA00022741"/>
    </source>
</evidence>
<dbReference type="InterPro" id="IPR000719">
    <property type="entry name" value="Prot_kinase_dom"/>
</dbReference>
<reference evidence="8" key="1">
    <citation type="submission" date="2022-03" db="EMBL/GenBank/DDBJ databases">
        <title>Draft genome sequence of Aduncisulcus paluster, a free-living microaerophilic Fornicata.</title>
        <authorList>
            <person name="Yuyama I."/>
            <person name="Kume K."/>
            <person name="Tamura T."/>
            <person name="Inagaki Y."/>
            <person name="Hashimoto T."/>
        </authorList>
    </citation>
    <scope>NUCLEOTIDE SEQUENCE</scope>
    <source>
        <strain evidence="8">NY0171</strain>
    </source>
</reference>
<feature type="compositionally biased region" description="Acidic residues" evidence="6">
    <location>
        <begin position="730"/>
        <end position="740"/>
    </location>
</feature>
<evidence type="ECO:0000256" key="3">
    <source>
        <dbReference type="ARBA" id="ARBA00022777"/>
    </source>
</evidence>
<gene>
    <name evidence="8" type="ORF">ADUPG1_012396</name>
</gene>
<dbReference type="InterPro" id="IPR008271">
    <property type="entry name" value="Ser/Thr_kinase_AS"/>
</dbReference>
<feature type="compositionally biased region" description="Basic and acidic residues" evidence="6">
    <location>
        <begin position="133"/>
        <end position="147"/>
    </location>
</feature>
<feature type="domain" description="Protein kinase" evidence="7">
    <location>
        <begin position="2128"/>
        <end position="2496"/>
    </location>
</feature>
<feature type="region of interest" description="Disordered" evidence="6">
    <location>
        <begin position="2245"/>
        <end position="2269"/>
    </location>
</feature>
<accession>A0ABQ5JZB8</accession>
<evidence type="ECO:0000256" key="4">
    <source>
        <dbReference type="ARBA" id="ARBA00022840"/>
    </source>
</evidence>
<evidence type="ECO:0000313" key="9">
    <source>
        <dbReference type="Proteomes" id="UP001057375"/>
    </source>
</evidence>
<feature type="compositionally biased region" description="Basic and acidic residues" evidence="6">
    <location>
        <begin position="1508"/>
        <end position="1520"/>
    </location>
</feature>
<sequence>MDLNPSSESEIQLVYPEFIREGGLSCLPIPCDAPNITNPDFDNINSINETVDIGQDGYELSSEVQEMMKGETEFISGSCTYISIPLSASTPLKGSYICIVKNLAPFHLIFTFTSPTGLKTHKKYKFSKTESTLSEREKDTSESSKEDSESESSEDGSESIDSVFEYEWYFLPIDLDDVISCEIEGKGWDDDDNNRSFWIDALVFFREETLEERCIRESIEDQWSKAPAIKSEFVNSGDASAIPIPRDDPAVNSPSFEMVKGKNDLYSIESEYYDQSEGAQEMLKGEGEVILSHLSIPFPSPSPMKGAYICVDKDSSSPSLLFTFTDSDGKKIYKKYKFIRPKYDYEWHFLPIDLENIVLCEIEGKGWDDDDNNRSFWIDALVFFREETLEERCIRESIEDQWSKAPAIKSEFVNSGDASAIPIPRDDPAVNSPSFEMVKGKNDLYSIESEYYDQSEGAQEMLKGEGEVILSHLSIPFPSPSPMKGAYICVDKDSSSPSLLFTFTDSDGKKIYKKYKFIRPKYDYEWHFLPIDLENIVLCDIKGKGMWEEKNSRYFDVESLVFFREETSEESTNRKQRIESLKKIWGKTPIIPQYINSGYRFSIPISCDNPCVINSSLSMVKSKDDSKSKESEDYDQGSNAQKMLKGEGEVTLSHLSIPFPSPCRMKGAYICVDGYHSSPSLLYTFILSNNTKTFKRYLFSDEKKQKKNSESESTLLEREKDTSESSKEDSESESSEDGSESIDSVFEYGWYFLPIDLDDVISCEIEGKGTLIEKNSRHFRIKYLVFFREETLEERCIRESIEDQWSKAPAIKSEFVNSGDASAIPIPRDDPAVNSPSFEMPAIKSEFVNSGDASAIPIPRDDPAVNSPSFEMVKGKNDLYSIESEYYDQSEGAQEMLKGEGEVILSHLSIPFPSPSPMKGAYICVDKDSSSPSLLFTFTDSDGKKIYKKYKFIRPKYDYEWHFLPIDLKNIVLCDIKGKGMWEEKNSRCSKLNSLIFIREEIHAESVGCRETQCLDISVLKPKFVNEGGHSIPIPRNDPTIINPNFEMVKGKDETIYKNINSQVQNILKGKDFVSLSHLSIPFPSPSPMKGAYICVDKDSSSPSLLFTFTDSDDKKTFKKYEFTRPKHEYEWYFLSIDLVNVVLCEIEGKGTWEMKNSRRFRINSLVFIREETEEETSIRKLKEETLEKLWSESQIVKPTYIHDEGGDYIPYPLDDPIIICPSFEMVKGQNETYMEEKSNDLDLDDQNLQAQNMLRKGISVKLSHISIPFPSPNPKMKGAYICVNEYHSSPSLLFTFTDCDGKKTYKKYEFTRPVNYDEWHFLPIDLENVRLCEIQGKGTWEEKKSRCFEINSLFFIREETPYESLVRKSKISSHENLFSEAKIFSPKFVVKSSTSEIHIPRDDICIVKPFLSKIRAKNDMYYKDSDDYDLSLEVQNMMKREVFDYMLIGITHLSIPFISSGLIRGVLVCMNEDYYSSGSFIFTFTLRKQEKIMKVYKFSKTESTLSEREKDTSESSKEDSESESSEDGSESIDSVFEYEWYFLPIDLDDVISCEIEGKGWDDDDNNRSFWIDALVFFREETPEERCIRESIEDQWSKAPVITPEFVNSGDESAIPIPRDDPAVNSPSFEMVKGKNDLYSIESEYYDQSEGAQEMLKGEGEVTLSHLSIPFPSPSPMKGAYICVDKDSSSPSLLFTFTDSDGKKIYKKYEFIRPKYDYEWHFLPIDLENIVLCDIKGKGTWNIKYSQSFTIISLLFIKKYVSTGTIEFINFGDCSCIPIPRDDPIVQNPDFSAIKATDKSKEEGNKGYDQSSNAQQMMKEYVDYSEREYFTDISIPFLSSSPIKGIYICLDAELSASQLTFAFTSSKREKKAKKIDFSKILENSWFFISIDISDVILCEIEGKEGEKFRIMSLAFVRERTSEESYAYKIKEGNCEKQWHEATIVKPNFIKKGDKNSYPIFPYDPTVIRPPLDMVQGYDDCCIMESKWYDKSSRAQGMLNGKYSVFLSHLSIPFSQPSPIKGAYICVEKDDSSPSLLFTFTFSNGKKTSKKYEFIKHKNEYEWYFLPIDLQNVRLCDIKGKGTWEEKNSRNFQIDSLIFIKGEDIPPLSSDSTKLIKHDSFTLTSSETITPQCIIGHGGFGEVLLVEVEGIPIPCVLKKMLREADERVVKGCRKEFKMQLKLFTNPKCFNRIPRPLYILDLLDADMKGVYGFIMEFCAGGSVKDFARSWCDDGEYLKAKDVRDESEKDEEYSDSEYSSDSSKSEHDTTHVDPMTLNPVKVCSLCVGMIECLDDVFRAKKRLIHRDVKPNNFLVRVDPKDGDCTVVLGDLGMVQILDSISSSTSSKSAIQGERKEKTKQKNSRCGTLVYNSYETLSYGTQTQKSDGYSLGMSILALFLCEQPFVSLPIFREVYRKVRLGKANVLDIMKLLKRLMENDMCPPLSQSPLFKSLLTIEDRKYELVHKVLNEVFIGLTKLNEDERMSVHEARKRVQNVKDLLPKIGEGFEFPTMNEIIKEKIKTLGKSKNVVEFEYEEESDGVVKDSNDSTSTRQTIREETRDLQISYTPDKDTDESSLLIVRHDESVDDYSLQLLSKANSKQSNPSRSLVKDSNDSTSTRQTIREETRDLQISYTPDKDTDESSLLIVRHDESVDDYSLQLLSKANSKQSNPSRSRVITSESSYIVPPTSELDSLSISSTIQSSIEYRDSRGFDKKKEE</sequence>
<feature type="region of interest" description="Disordered" evidence="6">
    <location>
        <begin position="1508"/>
        <end position="1532"/>
    </location>
</feature>
<dbReference type="Proteomes" id="UP001057375">
    <property type="component" value="Unassembled WGS sequence"/>
</dbReference>
<evidence type="ECO:0000259" key="7">
    <source>
        <dbReference type="PROSITE" id="PS50011"/>
    </source>
</evidence>
<comment type="caution">
    <text evidence="8">The sequence shown here is derived from an EMBL/GenBank/DDBJ whole genome shotgun (WGS) entry which is preliminary data.</text>
</comment>
<feature type="compositionally biased region" description="Polar residues" evidence="6">
    <location>
        <begin position="2592"/>
        <end position="2602"/>
    </location>
</feature>
<feature type="compositionally biased region" description="Acidic residues" evidence="6">
    <location>
        <begin position="1521"/>
        <end position="1531"/>
    </location>
</feature>
<keyword evidence="2 5" id="KW-0547">Nucleotide-binding</keyword>
<dbReference type="SUPFAM" id="SSF56112">
    <property type="entry name" value="Protein kinase-like (PK-like)"/>
    <property type="match status" value="1"/>
</dbReference>
<evidence type="ECO:0000256" key="1">
    <source>
        <dbReference type="ARBA" id="ARBA00022679"/>
    </source>
</evidence>
<dbReference type="PANTHER" id="PTHR24348">
    <property type="entry name" value="SERINE/THREONINE-PROTEIN KINASE UNC-51-RELATED"/>
    <property type="match status" value="1"/>
</dbReference>
<dbReference type="PROSITE" id="PS00107">
    <property type="entry name" value="PROTEIN_KINASE_ATP"/>
    <property type="match status" value="1"/>
</dbReference>
<feature type="binding site" evidence="5">
    <location>
        <position position="2157"/>
    </location>
    <ligand>
        <name>ATP</name>
        <dbReference type="ChEBI" id="CHEBI:30616"/>
    </ligand>
</feature>
<dbReference type="InterPro" id="IPR011009">
    <property type="entry name" value="Kinase-like_dom_sf"/>
</dbReference>
<keyword evidence="3" id="KW-0418">Kinase</keyword>
<dbReference type="InterPro" id="IPR045269">
    <property type="entry name" value="Atg1-like"/>
</dbReference>
<dbReference type="PROSITE" id="PS50011">
    <property type="entry name" value="PROTEIN_KINASE_DOM"/>
    <property type="match status" value="1"/>
</dbReference>
<feature type="region of interest" description="Disordered" evidence="6">
    <location>
        <begin position="2531"/>
        <end position="2556"/>
    </location>
</feature>
<dbReference type="PANTHER" id="PTHR24348:SF22">
    <property type="entry name" value="NON-SPECIFIC SERINE_THREONINE PROTEIN KINASE"/>
    <property type="match status" value="1"/>
</dbReference>
<name>A0ABQ5JZB8_9EUKA</name>
<keyword evidence="9" id="KW-1185">Reference proteome</keyword>
<dbReference type="PROSITE" id="PS00108">
    <property type="entry name" value="PROTEIN_KINASE_ST"/>
    <property type="match status" value="1"/>
</dbReference>
<feature type="compositionally biased region" description="Basic and acidic residues" evidence="6">
    <location>
        <begin position="708"/>
        <end position="729"/>
    </location>
</feature>
<dbReference type="SMART" id="SM00220">
    <property type="entry name" value="S_TKc"/>
    <property type="match status" value="1"/>
</dbReference>
<feature type="region of interest" description="Disordered" evidence="6">
    <location>
        <begin position="708"/>
        <end position="741"/>
    </location>
</feature>
<keyword evidence="1" id="KW-0808">Transferase</keyword>
<dbReference type="InterPro" id="IPR017441">
    <property type="entry name" value="Protein_kinase_ATP_BS"/>
</dbReference>
<organism evidence="8 9">
    <name type="scientific">Aduncisulcus paluster</name>
    <dbReference type="NCBI Taxonomy" id="2918883"/>
    <lineage>
        <taxon>Eukaryota</taxon>
        <taxon>Metamonada</taxon>
        <taxon>Carpediemonas-like organisms</taxon>
        <taxon>Aduncisulcus</taxon>
    </lineage>
</organism>
<dbReference type="Pfam" id="PF00069">
    <property type="entry name" value="Pkinase"/>
    <property type="match status" value="1"/>
</dbReference>
<feature type="region of interest" description="Disordered" evidence="6">
    <location>
        <begin position="2592"/>
        <end position="2619"/>
    </location>
</feature>
<keyword evidence="4 5" id="KW-0067">ATP-binding</keyword>
<proteinExistence type="predicted"/>
<protein>
    <recommendedName>
        <fullName evidence="7">Protein kinase domain-containing protein</fullName>
    </recommendedName>
</protein>
<feature type="region of interest" description="Disordered" evidence="6">
    <location>
        <begin position="133"/>
        <end position="159"/>
    </location>
</feature>
<dbReference type="Gene3D" id="1.10.510.10">
    <property type="entry name" value="Transferase(Phosphotransferase) domain 1"/>
    <property type="match status" value="1"/>
</dbReference>
<evidence type="ECO:0000313" key="8">
    <source>
        <dbReference type="EMBL" id="GKT23329.1"/>
    </source>
</evidence>
<feature type="compositionally biased region" description="Acidic residues" evidence="6">
    <location>
        <begin position="148"/>
        <end position="158"/>
    </location>
</feature>
<evidence type="ECO:0000256" key="6">
    <source>
        <dbReference type="SAM" id="MobiDB-lite"/>
    </source>
</evidence>